<dbReference type="STRING" id="655863.F0XHY3"/>
<keyword evidence="2" id="KW-1185">Reference proteome</keyword>
<dbReference type="Gene3D" id="1.10.510.10">
    <property type="entry name" value="Transferase(Phosphotransferase) domain 1"/>
    <property type="match status" value="1"/>
</dbReference>
<dbReference type="AlphaFoldDB" id="F0XHY3"/>
<dbReference type="SUPFAM" id="SSF56112">
    <property type="entry name" value="Protein kinase-like (PK-like)"/>
    <property type="match status" value="1"/>
</dbReference>
<dbReference type="OrthoDB" id="2687876at2759"/>
<accession>F0XHY3</accession>
<evidence type="ECO:0000313" key="2">
    <source>
        <dbReference type="Proteomes" id="UP000007796"/>
    </source>
</evidence>
<dbReference type="EMBL" id="GL629769">
    <property type="protein sequence ID" value="EFX02794.1"/>
    <property type="molecule type" value="Genomic_DNA"/>
</dbReference>
<dbReference type="GeneID" id="25975744"/>
<reference evidence="1 2" key="1">
    <citation type="journal article" date="2011" name="Proc. Natl. Acad. Sci. U.S.A.">
        <title>Genome and transcriptome analyses of the mountain pine beetle-fungal symbiont Grosmannia clavigera, a lodgepole pine pathogen.</title>
        <authorList>
            <person name="DiGuistini S."/>
            <person name="Wang Y."/>
            <person name="Liao N.Y."/>
            <person name="Taylor G."/>
            <person name="Tanguay P."/>
            <person name="Feau N."/>
            <person name="Henrissat B."/>
            <person name="Chan S.K."/>
            <person name="Hesse-Orce U."/>
            <person name="Alamouti S.M."/>
            <person name="Tsui C.K.M."/>
            <person name="Docking R.T."/>
            <person name="Levasseur A."/>
            <person name="Haridas S."/>
            <person name="Robertson G."/>
            <person name="Birol I."/>
            <person name="Holt R.A."/>
            <person name="Marra M.A."/>
            <person name="Hamelin R.C."/>
            <person name="Hirst M."/>
            <person name="Jones S.J.M."/>
            <person name="Bohlmann J."/>
            <person name="Breuil C."/>
        </authorList>
    </citation>
    <scope>NUCLEOTIDE SEQUENCE [LARGE SCALE GENOMIC DNA]</scope>
    <source>
        <strain evidence="2">kw1407 / UAMH 11150</strain>
    </source>
</reference>
<proteinExistence type="predicted"/>
<name>F0XHY3_GROCL</name>
<protein>
    <submittedName>
        <fullName evidence="1">Alpha-galactosidase a</fullName>
    </submittedName>
</protein>
<dbReference type="Proteomes" id="UP000007796">
    <property type="component" value="Unassembled WGS sequence"/>
</dbReference>
<dbReference type="HOGENOM" id="CLU_064787_2_0_1"/>
<organism evidence="2">
    <name type="scientific">Grosmannia clavigera (strain kw1407 / UAMH 11150)</name>
    <name type="common">Blue stain fungus</name>
    <name type="synonym">Graphiocladiella clavigera</name>
    <dbReference type="NCBI Taxonomy" id="655863"/>
    <lineage>
        <taxon>Eukaryota</taxon>
        <taxon>Fungi</taxon>
        <taxon>Dikarya</taxon>
        <taxon>Ascomycota</taxon>
        <taxon>Pezizomycotina</taxon>
        <taxon>Sordariomycetes</taxon>
        <taxon>Sordariomycetidae</taxon>
        <taxon>Ophiostomatales</taxon>
        <taxon>Ophiostomataceae</taxon>
        <taxon>Leptographium</taxon>
    </lineage>
</organism>
<dbReference type="eggNOG" id="ENOG502SMGS">
    <property type="taxonomic scope" value="Eukaryota"/>
</dbReference>
<gene>
    <name evidence="1" type="ORF">CMQ_2723</name>
</gene>
<evidence type="ECO:0000313" key="1">
    <source>
        <dbReference type="EMBL" id="EFX02794.1"/>
    </source>
</evidence>
<dbReference type="RefSeq" id="XP_014172276.1">
    <property type="nucleotide sequence ID" value="XM_014316801.1"/>
</dbReference>
<sequence>MATNRNVTRTPQDIKLQACLTDADAVSEYRFLVDGKDIKYITVDPGVFPADDISFEPALKARLPIFPPGNWNEGHITKDATTGDAVFATILRRNLPGVQNVWHKIKIDHLQLTWTGRLRQNVRIVTCPEFDHSAVYKFAEFPWQIPNIESETAAYGWIDGHDIGPRFLGHVTEAGRVIGFLIEKVAGHTATVADLDACQHVLRELHLLRLKHGDVNKHNFLIKEGGEAVLIDFEATGRCEDEQECSTELETVLKQLEADDGRGGVIEEG</sequence>
<dbReference type="InterPro" id="IPR011009">
    <property type="entry name" value="Kinase-like_dom_sf"/>
</dbReference>
<dbReference type="Pfam" id="PF06293">
    <property type="entry name" value="Kdo"/>
    <property type="match status" value="1"/>
</dbReference>
<dbReference type="InParanoid" id="F0XHY3"/>